<dbReference type="AlphaFoldDB" id="A0A1I8P119"/>
<organism evidence="2 3">
    <name type="scientific">Stomoxys calcitrans</name>
    <name type="common">Stable fly</name>
    <name type="synonym">Conops calcitrans</name>
    <dbReference type="NCBI Taxonomy" id="35570"/>
    <lineage>
        <taxon>Eukaryota</taxon>
        <taxon>Metazoa</taxon>
        <taxon>Ecdysozoa</taxon>
        <taxon>Arthropoda</taxon>
        <taxon>Hexapoda</taxon>
        <taxon>Insecta</taxon>
        <taxon>Pterygota</taxon>
        <taxon>Neoptera</taxon>
        <taxon>Endopterygota</taxon>
        <taxon>Diptera</taxon>
        <taxon>Brachycera</taxon>
        <taxon>Muscomorpha</taxon>
        <taxon>Muscoidea</taxon>
        <taxon>Muscidae</taxon>
        <taxon>Stomoxys</taxon>
    </lineage>
</organism>
<dbReference type="PANTHER" id="PTHR12336:SF0">
    <property type="entry name" value="ADULT CUTICLE PROTEIN 1-RELATED"/>
    <property type="match status" value="1"/>
</dbReference>
<sequence length="170" mass="16390">MKFAVAALFTLALALGVQSSVLPLFSHVAGGGLSYTAVSSPVVASPWAPWGHAVVAAGPHPAVAVHAPALAVHGPSVAVHAAAAPVHPAPSVAVHAAAAPVHPAPSVAVHAAAAPVVHAPVAAAVHAPVVVPAFHGSYVAKTRGAVHTAPLAGHLNSVANVNLAPAPGTH</sequence>
<accession>A0A1I8P119</accession>
<feature type="signal peptide" evidence="1">
    <location>
        <begin position="1"/>
        <end position="19"/>
    </location>
</feature>
<evidence type="ECO:0000313" key="2">
    <source>
        <dbReference type="EnsemblMetazoa" id="SCAU003881-PA"/>
    </source>
</evidence>
<dbReference type="Proteomes" id="UP000095300">
    <property type="component" value="Unassembled WGS sequence"/>
</dbReference>
<evidence type="ECO:0000256" key="1">
    <source>
        <dbReference type="SAM" id="SignalP"/>
    </source>
</evidence>
<feature type="chain" id="PRO_5009325819" evidence="1">
    <location>
        <begin position="20"/>
        <end position="170"/>
    </location>
</feature>
<keyword evidence="1" id="KW-0732">Signal</keyword>
<proteinExistence type="predicted"/>
<dbReference type="PANTHER" id="PTHR12336">
    <property type="entry name" value="ADULT CUTICLE PROTEIN 1-RELATED"/>
    <property type="match status" value="1"/>
</dbReference>
<reference evidence="2" key="1">
    <citation type="submission" date="2020-05" db="UniProtKB">
        <authorList>
            <consortium name="EnsemblMetazoa"/>
        </authorList>
    </citation>
    <scope>IDENTIFICATION</scope>
    <source>
        <strain evidence="2">USDA</strain>
    </source>
</reference>
<dbReference type="KEGG" id="scac:106084931"/>
<name>A0A1I8P119_STOCA</name>
<gene>
    <name evidence="2" type="primary">106084931</name>
</gene>
<keyword evidence="3" id="KW-1185">Reference proteome</keyword>
<dbReference type="OrthoDB" id="7743350at2759"/>
<dbReference type="VEuPathDB" id="VectorBase:SCAU003881"/>
<dbReference type="Pfam" id="PF15955">
    <property type="entry name" value="Cuticle_4"/>
    <property type="match status" value="1"/>
</dbReference>
<dbReference type="EnsemblMetazoa" id="SCAU003881-RA">
    <property type="protein sequence ID" value="SCAU003881-PA"/>
    <property type="gene ID" value="SCAU003881"/>
</dbReference>
<evidence type="ECO:0000313" key="3">
    <source>
        <dbReference type="Proteomes" id="UP000095300"/>
    </source>
</evidence>
<protein>
    <submittedName>
        <fullName evidence="2">Uncharacterized protein</fullName>
    </submittedName>
</protein>
<dbReference type="InterPro" id="IPR031874">
    <property type="entry name" value="Cuticle_Acp1"/>
</dbReference>